<dbReference type="CDD" id="cd00432">
    <property type="entry name" value="Ribosomal_L18_L5e"/>
    <property type="match status" value="1"/>
</dbReference>
<evidence type="ECO:0000256" key="1">
    <source>
        <dbReference type="ARBA" id="ARBA00007116"/>
    </source>
</evidence>
<keyword evidence="4 7" id="KW-0689">Ribosomal protein</keyword>
<dbReference type="SUPFAM" id="SSF53137">
    <property type="entry name" value="Translational machinery components"/>
    <property type="match status" value="1"/>
</dbReference>
<evidence type="ECO:0000256" key="6">
    <source>
        <dbReference type="ARBA" id="ARBA00035197"/>
    </source>
</evidence>
<evidence type="ECO:0000313" key="8">
    <source>
        <dbReference type="EMBL" id="SMX53602.1"/>
    </source>
</evidence>
<dbReference type="RefSeq" id="WP_087861529.1">
    <property type="nucleotide sequence ID" value="NZ_LT859958.1"/>
</dbReference>
<comment type="similarity">
    <text evidence="1 7">Belongs to the universal ribosomal protein uL18 family.</text>
</comment>
<comment type="subunit">
    <text evidence="7">Part of the 50S ribosomal subunit; part of the 5S rRNA/L5/L18/L25 subcomplex. Contacts the 5S and 23S rRNAs.</text>
</comment>
<comment type="function">
    <text evidence="7">This is one of the proteins that bind and probably mediate the attachment of the 5S RNA into the large ribosomal subunit, where it forms part of the central protuberance.</text>
</comment>
<dbReference type="GO" id="GO:0022625">
    <property type="term" value="C:cytosolic large ribosomal subunit"/>
    <property type="evidence" value="ECO:0007669"/>
    <property type="project" value="TreeGrafter"/>
</dbReference>
<dbReference type="GO" id="GO:0003735">
    <property type="term" value="F:structural constituent of ribosome"/>
    <property type="evidence" value="ECO:0007669"/>
    <property type="project" value="InterPro"/>
</dbReference>
<dbReference type="FunFam" id="3.30.420.100:FF:000001">
    <property type="entry name" value="50S ribosomal protein L18"/>
    <property type="match status" value="1"/>
</dbReference>
<evidence type="ECO:0000256" key="4">
    <source>
        <dbReference type="ARBA" id="ARBA00022980"/>
    </source>
</evidence>
<dbReference type="NCBIfam" id="TIGR00060">
    <property type="entry name" value="L18_bact"/>
    <property type="match status" value="1"/>
</dbReference>
<keyword evidence="9" id="KW-1185">Reference proteome</keyword>
<dbReference type="InterPro" id="IPR004389">
    <property type="entry name" value="Ribosomal_uL18_bac-type"/>
</dbReference>
<dbReference type="OrthoDB" id="9810939at2"/>
<proteinExistence type="inferred from homology"/>
<dbReference type="PANTHER" id="PTHR12899">
    <property type="entry name" value="39S RIBOSOMAL PROTEIN L18, MITOCHONDRIAL"/>
    <property type="match status" value="1"/>
</dbReference>
<keyword evidence="5 7" id="KW-0687">Ribonucleoprotein</keyword>
<dbReference type="Gene3D" id="3.30.420.100">
    <property type="match status" value="1"/>
</dbReference>
<dbReference type="AlphaFoldDB" id="A0A1Y6K1N3"/>
<evidence type="ECO:0000256" key="7">
    <source>
        <dbReference type="HAMAP-Rule" id="MF_01337"/>
    </source>
</evidence>
<dbReference type="GO" id="GO:0008097">
    <property type="term" value="F:5S rRNA binding"/>
    <property type="evidence" value="ECO:0007669"/>
    <property type="project" value="TreeGrafter"/>
</dbReference>
<dbReference type="Proteomes" id="UP000195514">
    <property type="component" value="Chromosome I"/>
</dbReference>
<sequence length="121" mass="13788">MARKTRNEARLRRHFRVRKKIFGSPERPRMNVFRSSKEIYVQVIDDFRGHTLASASSIDQELRPEMIGLTNIEQAKKVGQAIAARAQKIGIKQVVFDRGGYQYIGRVKALAEAAREGGLEF</sequence>
<evidence type="ECO:0000256" key="3">
    <source>
        <dbReference type="ARBA" id="ARBA00022884"/>
    </source>
</evidence>
<dbReference type="Pfam" id="PF00861">
    <property type="entry name" value="Ribosomal_L18p"/>
    <property type="match status" value="1"/>
</dbReference>
<evidence type="ECO:0000313" key="9">
    <source>
        <dbReference type="Proteomes" id="UP000195514"/>
    </source>
</evidence>
<dbReference type="InterPro" id="IPR005484">
    <property type="entry name" value="Ribosomal_uL18_bac/plant/anim"/>
</dbReference>
<dbReference type="InterPro" id="IPR057268">
    <property type="entry name" value="Ribosomal_L18"/>
</dbReference>
<organism evidence="8 9">
    <name type="scientific">Candidatus Brevifilum fermentans</name>
    <dbReference type="NCBI Taxonomy" id="1986204"/>
    <lineage>
        <taxon>Bacteria</taxon>
        <taxon>Bacillati</taxon>
        <taxon>Chloroflexota</taxon>
        <taxon>Anaerolineae</taxon>
        <taxon>Anaerolineales</taxon>
        <taxon>Anaerolineaceae</taxon>
        <taxon>Candidatus Brevifilum</taxon>
    </lineage>
</organism>
<gene>
    <name evidence="7 8" type="primary">rplR</name>
    <name evidence="8" type="ORF">CFX1CAM_0536</name>
</gene>
<protein>
    <recommendedName>
        <fullName evidence="6 7">Large ribosomal subunit protein uL18</fullName>
    </recommendedName>
</protein>
<dbReference type="KEGG" id="abat:CFX1CAM_0536"/>
<evidence type="ECO:0000256" key="5">
    <source>
        <dbReference type="ARBA" id="ARBA00023274"/>
    </source>
</evidence>
<name>A0A1Y6K1N3_9CHLR</name>
<dbReference type="PANTHER" id="PTHR12899:SF3">
    <property type="entry name" value="LARGE RIBOSOMAL SUBUNIT PROTEIN UL18M"/>
    <property type="match status" value="1"/>
</dbReference>
<keyword evidence="2 7" id="KW-0699">rRNA-binding</keyword>
<dbReference type="HAMAP" id="MF_01337_B">
    <property type="entry name" value="Ribosomal_uL18_B"/>
    <property type="match status" value="1"/>
</dbReference>
<dbReference type="EMBL" id="LT859958">
    <property type="protein sequence ID" value="SMX53602.1"/>
    <property type="molecule type" value="Genomic_DNA"/>
</dbReference>
<evidence type="ECO:0000256" key="2">
    <source>
        <dbReference type="ARBA" id="ARBA00022730"/>
    </source>
</evidence>
<accession>A0A1Y6K1N3</accession>
<reference evidence="9" key="1">
    <citation type="submission" date="2017-05" db="EMBL/GenBank/DDBJ databases">
        <authorList>
            <person name="Kirkegaard R."/>
            <person name="Mcilroy J S."/>
        </authorList>
    </citation>
    <scope>NUCLEOTIDE SEQUENCE [LARGE SCALE GENOMIC DNA]</scope>
</reference>
<keyword evidence="3 7" id="KW-0694">RNA-binding</keyword>
<dbReference type="GO" id="GO:0006412">
    <property type="term" value="P:translation"/>
    <property type="evidence" value="ECO:0007669"/>
    <property type="project" value="UniProtKB-UniRule"/>
</dbReference>